<reference evidence="1 2" key="1">
    <citation type="submission" date="2019-05" db="EMBL/GenBank/DDBJ databases">
        <title>Another draft genome of Portunus trituberculatus and its Hox gene families provides insights of decapod evolution.</title>
        <authorList>
            <person name="Jeong J.-H."/>
            <person name="Song I."/>
            <person name="Kim S."/>
            <person name="Choi T."/>
            <person name="Kim D."/>
            <person name="Ryu S."/>
            <person name="Kim W."/>
        </authorList>
    </citation>
    <scope>NUCLEOTIDE SEQUENCE [LARGE SCALE GENOMIC DNA]</scope>
    <source>
        <tissue evidence="1">Muscle</tissue>
    </source>
</reference>
<protein>
    <submittedName>
        <fullName evidence="1">Uncharacterized protein</fullName>
    </submittedName>
</protein>
<dbReference type="AlphaFoldDB" id="A0A5B7EC67"/>
<organism evidence="1 2">
    <name type="scientific">Portunus trituberculatus</name>
    <name type="common">Swimming crab</name>
    <name type="synonym">Neptunus trituberculatus</name>
    <dbReference type="NCBI Taxonomy" id="210409"/>
    <lineage>
        <taxon>Eukaryota</taxon>
        <taxon>Metazoa</taxon>
        <taxon>Ecdysozoa</taxon>
        <taxon>Arthropoda</taxon>
        <taxon>Crustacea</taxon>
        <taxon>Multicrustacea</taxon>
        <taxon>Malacostraca</taxon>
        <taxon>Eumalacostraca</taxon>
        <taxon>Eucarida</taxon>
        <taxon>Decapoda</taxon>
        <taxon>Pleocyemata</taxon>
        <taxon>Brachyura</taxon>
        <taxon>Eubrachyura</taxon>
        <taxon>Portunoidea</taxon>
        <taxon>Portunidae</taxon>
        <taxon>Portuninae</taxon>
        <taxon>Portunus</taxon>
    </lineage>
</organism>
<evidence type="ECO:0000313" key="1">
    <source>
        <dbReference type="EMBL" id="MPC31762.1"/>
    </source>
</evidence>
<name>A0A5B7EC67_PORTR</name>
<comment type="caution">
    <text evidence="1">The sequence shown here is derived from an EMBL/GenBank/DDBJ whole genome shotgun (WGS) entry which is preliminary data.</text>
</comment>
<accession>A0A5B7EC67</accession>
<proteinExistence type="predicted"/>
<evidence type="ECO:0000313" key="2">
    <source>
        <dbReference type="Proteomes" id="UP000324222"/>
    </source>
</evidence>
<sequence length="152" mass="15954">MNLIVVRTHPPPGLLLPVTHGITNSMLQRLDFCPLVWWWWWCGSGSGGGVCGAVLCSAVWGGAACRSLSQAPLCCQNIDCCSTAALARLQGPLIVILLCSQPSCGRRAEGASEEWWAGGDNGTRFLAVAGPVPRVALPLTLQGADEAVSAVR</sequence>
<keyword evidence="2" id="KW-1185">Reference proteome</keyword>
<dbReference type="Proteomes" id="UP000324222">
    <property type="component" value="Unassembled WGS sequence"/>
</dbReference>
<gene>
    <name evidence="1" type="ORF">E2C01_025058</name>
</gene>
<dbReference type="EMBL" id="VSRR010002499">
    <property type="protein sequence ID" value="MPC31762.1"/>
    <property type="molecule type" value="Genomic_DNA"/>
</dbReference>